<proteinExistence type="predicted"/>
<sequence length="208" mass="24404">MKIALVEDRIGRMNQFIDIDIKSIENIQIITETDLSDLKIDLDQGITIKLDMFNCLIFHRSALTNTQREIIKTYCKTNKKALVFFSGGISSSFYNDSTFPYLLINSKDLYSNNLKMFSDHSNQHNIINLLILQYGAKWKTNQLLLIKENLNLRFQLKTIKRITDLKIPKNQIKDFDLDWLDKGDFLEINEDQIKQFKLTLDKLIYDSI</sequence>
<name>A0ABV4TIH4_9FLAO</name>
<reference evidence="1 2" key="1">
    <citation type="submission" date="2024-04" db="EMBL/GenBank/DDBJ databases">
        <title>New Clade of Flavobacterium.</title>
        <authorList>
            <person name="Matos L."/>
            <person name="Proenca D.N."/>
            <person name="Fransisco R.M."/>
            <person name="Chung A.P."/>
            <person name="Maccario L."/>
            <person name="Sorensen S.J."/>
            <person name="Morais P.V."/>
        </authorList>
    </citation>
    <scope>NUCLEOTIDE SEQUENCE [LARGE SCALE GENOMIC DNA]</scope>
    <source>
        <strain evidence="1 2">FBOR7N2.3</strain>
    </source>
</reference>
<gene>
    <name evidence="1" type="ORF">AAGV33_00695</name>
</gene>
<comment type="caution">
    <text evidence="1">The sequence shown here is derived from an EMBL/GenBank/DDBJ whole genome shotgun (WGS) entry which is preliminary data.</text>
</comment>
<dbReference type="EMBL" id="JBCFQK010000001">
    <property type="protein sequence ID" value="MFA9192904.1"/>
    <property type="molecule type" value="Genomic_DNA"/>
</dbReference>
<evidence type="ECO:0000313" key="2">
    <source>
        <dbReference type="Proteomes" id="UP001574170"/>
    </source>
</evidence>
<dbReference type="RefSeq" id="WP_373389981.1">
    <property type="nucleotide sequence ID" value="NZ_JBCFQK010000001.1"/>
</dbReference>
<protein>
    <submittedName>
        <fullName evidence="1">Uncharacterized protein</fullName>
    </submittedName>
</protein>
<keyword evidence="2" id="KW-1185">Reference proteome</keyword>
<accession>A0ABV4TIH4</accession>
<evidence type="ECO:0000313" key="1">
    <source>
        <dbReference type="EMBL" id="MFA9192904.1"/>
    </source>
</evidence>
<dbReference type="Proteomes" id="UP001574170">
    <property type="component" value="Unassembled WGS sequence"/>
</dbReference>
<organism evidence="1 2">
    <name type="scientific">Flavobacterium magnesitis</name>
    <dbReference type="NCBI Taxonomy" id="3138077"/>
    <lineage>
        <taxon>Bacteria</taxon>
        <taxon>Pseudomonadati</taxon>
        <taxon>Bacteroidota</taxon>
        <taxon>Flavobacteriia</taxon>
        <taxon>Flavobacteriales</taxon>
        <taxon>Flavobacteriaceae</taxon>
        <taxon>Flavobacterium</taxon>
    </lineage>
</organism>